<dbReference type="GO" id="GO:0016779">
    <property type="term" value="F:nucleotidyltransferase activity"/>
    <property type="evidence" value="ECO:0007669"/>
    <property type="project" value="UniProtKB-ARBA"/>
</dbReference>
<dbReference type="SUPFAM" id="SSF53448">
    <property type="entry name" value="Nucleotide-diphospho-sugar transferases"/>
    <property type="match status" value="1"/>
</dbReference>
<proteinExistence type="predicted"/>
<dbReference type="InterPro" id="IPR025877">
    <property type="entry name" value="MobA-like_NTP_Trfase"/>
</dbReference>
<sequence length="197" mass="22687">MNSAIILAAGDSSRMGFPKQLAEYKGKTILQTVVDEVTKNFEDTIVVLGHENETLTDKINFYNSTVIINENWEEGIISSIRTGLFHLSSDKQIESATIFMGDQPAISSEVIQKIINCKHYDDEVVVPQYRYQLGYPILIPRFFWNKLELITQDDFEGTDSVYKNFELVDYLETSEIKLKIVNFNFLKPTDYDEQSDF</sequence>
<evidence type="ECO:0000313" key="2">
    <source>
        <dbReference type="EMBL" id="AGQ19197.1"/>
    </source>
</evidence>
<reference evidence="2" key="1">
    <citation type="journal article" date="2013" name="Sci. Rep.">
        <title>Metagenomics uncovers a new group of low GC and ultra-small marine Actinobacteria.</title>
        <authorList>
            <person name="Ghai R."/>
            <person name="Mizuno C.M."/>
            <person name="Picazo A."/>
            <person name="Camacho A."/>
            <person name="Rodriguez-Valera F."/>
        </authorList>
    </citation>
    <scope>NUCLEOTIDE SEQUENCE</scope>
</reference>
<dbReference type="CDD" id="cd04182">
    <property type="entry name" value="GT_2_like_f"/>
    <property type="match status" value="1"/>
</dbReference>
<protein>
    <submittedName>
        <fullName evidence="2">Putative MobA-related protein</fullName>
    </submittedName>
</protein>
<feature type="domain" description="MobA-like NTP transferase" evidence="1">
    <location>
        <begin position="4"/>
        <end position="153"/>
    </location>
</feature>
<dbReference type="EMBL" id="KC811125">
    <property type="protein sequence ID" value="AGQ19197.1"/>
    <property type="molecule type" value="Genomic_DNA"/>
</dbReference>
<accession>S5DW36</accession>
<evidence type="ECO:0000259" key="1">
    <source>
        <dbReference type="Pfam" id="PF12804"/>
    </source>
</evidence>
<name>S5DW36_9ACTN</name>
<dbReference type="Gene3D" id="3.90.550.10">
    <property type="entry name" value="Spore Coat Polysaccharide Biosynthesis Protein SpsA, Chain A"/>
    <property type="match status" value="1"/>
</dbReference>
<dbReference type="PANTHER" id="PTHR43777">
    <property type="entry name" value="MOLYBDENUM COFACTOR CYTIDYLYLTRANSFERASE"/>
    <property type="match status" value="1"/>
</dbReference>
<dbReference type="InterPro" id="IPR029044">
    <property type="entry name" value="Nucleotide-diphossugar_trans"/>
</dbReference>
<dbReference type="Pfam" id="PF12804">
    <property type="entry name" value="NTP_transf_3"/>
    <property type="match status" value="1"/>
</dbReference>
<organism evidence="2">
    <name type="scientific">Candidatus Actinomarina minuta</name>
    <dbReference type="NCBI Taxonomy" id="1389454"/>
    <lineage>
        <taxon>Bacteria</taxon>
        <taxon>Bacillati</taxon>
        <taxon>Actinomycetota</taxon>
        <taxon>Actinomycetes</taxon>
        <taxon>Candidatus Actinomarinidae</taxon>
        <taxon>Candidatus Actinomarinales</taxon>
        <taxon>Candidatus Actinomarineae</taxon>
        <taxon>Candidatus Actinomarinaceae</taxon>
        <taxon>Candidatus Actinomarina</taxon>
    </lineage>
</organism>
<dbReference type="EMBL" id="KC811113">
    <property type="protein sequence ID" value="AGQ18806.1"/>
    <property type="molecule type" value="Genomic_DNA"/>
</dbReference>
<dbReference type="AlphaFoldDB" id="S5DW36"/>
<dbReference type="PANTHER" id="PTHR43777:SF1">
    <property type="entry name" value="MOLYBDENUM COFACTOR CYTIDYLYLTRANSFERASE"/>
    <property type="match status" value="1"/>
</dbReference>